<dbReference type="Pfam" id="PF01467">
    <property type="entry name" value="CTP_transf_like"/>
    <property type="match status" value="1"/>
</dbReference>
<dbReference type="PANTHER" id="PTHR43615">
    <property type="entry name" value="PHOSPHOENOLPYRUVATE SYNTHASE-RELATED"/>
    <property type="match status" value="1"/>
</dbReference>
<dbReference type="RefSeq" id="WP_229346353.1">
    <property type="nucleotide sequence ID" value="NZ_JAJFAT010000014.1"/>
</dbReference>
<organism evidence="3 4">
    <name type="scientific">Halanaerobium polyolivorans</name>
    <dbReference type="NCBI Taxonomy" id="2886943"/>
    <lineage>
        <taxon>Bacteria</taxon>
        <taxon>Bacillati</taxon>
        <taxon>Bacillota</taxon>
        <taxon>Clostridia</taxon>
        <taxon>Halanaerobiales</taxon>
        <taxon>Halanaerobiaceae</taxon>
        <taxon>Halanaerobium</taxon>
    </lineage>
</organism>
<dbReference type="InterPro" id="IPR004821">
    <property type="entry name" value="Cyt_trans-like"/>
</dbReference>
<dbReference type="NCBIfam" id="TIGR00125">
    <property type="entry name" value="cyt_tran_rel"/>
    <property type="match status" value="1"/>
</dbReference>
<dbReference type="InterPro" id="IPR051549">
    <property type="entry name" value="PEP_Utilizing_Enz"/>
</dbReference>
<dbReference type="Gene3D" id="3.50.30.10">
    <property type="entry name" value="Phosphohistidine domain"/>
    <property type="match status" value="1"/>
</dbReference>
<feature type="domain" description="PEP-utilising enzyme mobile" evidence="1">
    <location>
        <begin position="875"/>
        <end position="942"/>
    </location>
</feature>
<protein>
    <submittedName>
        <fullName evidence="3">Adenylyltransferase/cytidyltransferase family protein</fullName>
    </submittedName>
</protein>
<dbReference type="Gene3D" id="3.30.1490.20">
    <property type="entry name" value="ATP-grasp fold, A domain"/>
    <property type="match status" value="1"/>
</dbReference>
<proteinExistence type="predicted"/>
<dbReference type="Proteomes" id="UP001199296">
    <property type="component" value="Unassembled WGS sequence"/>
</dbReference>
<dbReference type="SUPFAM" id="SSF56059">
    <property type="entry name" value="Glutathione synthetase ATP-binding domain-like"/>
    <property type="match status" value="1"/>
</dbReference>
<dbReference type="AlphaFoldDB" id="A0AAW4X1H4"/>
<dbReference type="PANTHER" id="PTHR43615:SF1">
    <property type="entry name" value="PPDK_N DOMAIN-CONTAINING PROTEIN"/>
    <property type="match status" value="1"/>
</dbReference>
<dbReference type="Gene3D" id="3.40.50.620">
    <property type="entry name" value="HUPs"/>
    <property type="match status" value="1"/>
</dbReference>
<dbReference type="EMBL" id="JAJFAT010000014">
    <property type="protein sequence ID" value="MCC3145652.1"/>
    <property type="molecule type" value="Genomic_DNA"/>
</dbReference>
<dbReference type="InterPro" id="IPR013815">
    <property type="entry name" value="ATP_grasp_subdomain_1"/>
</dbReference>
<dbReference type="GO" id="GO:0005524">
    <property type="term" value="F:ATP binding"/>
    <property type="evidence" value="ECO:0007669"/>
    <property type="project" value="InterPro"/>
</dbReference>
<reference evidence="3 4" key="1">
    <citation type="submission" date="2021-10" db="EMBL/GenBank/DDBJ databases">
        <authorList>
            <person name="Grouzdev D.S."/>
            <person name="Pantiukh K.S."/>
            <person name="Krutkina M.S."/>
        </authorList>
    </citation>
    <scope>NUCLEOTIDE SEQUENCE [LARGE SCALE GENOMIC DNA]</scope>
    <source>
        <strain evidence="3 4">Z-7514</strain>
    </source>
</reference>
<feature type="domain" description="Cytidyltransferase-like" evidence="2">
    <location>
        <begin position="13"/>
        <end position="118"/>
    </location>
</feature>
<comment type="caution">
    <text evidence="3">The sequence shown here is derived from an EMBL/GenBank/DDBJ whole genome shotgun (WGS) entry which is preliminary data.</text>
</comment>
<gene>
    <name evidence="3" type="ORF">LJ207_09980</name>
</gene>
<accession>A0AAW4X1H4</accession>
<name>A0AAW4X1H4_9FIRM</name>
<evidence type="ECO:0000259" key="2">
    <source>
        <dbReference type="Pfam" id="PF01467"/>
    </source>
</evidence>
<evidence type="ECO:0000313" key="3">
    <source>
        <dbReference type="EMBL" id="MCC3145652.1"/>
    </source>
</evidence>
<dbReference type="NCBIfam" id="NF004508">
    <property type="entry name" value="PRK05849.1"/>
    <property type="match status" value="1"/>
</dbReference>
<dbReference type="SUPFAM" id="SSF52374">
    <property type="entry name" value="Nucleotidylyl transferase"/>
    <property type="match status" value="1"/>
</dbReference>
<dbReference type="GO" id="GO:0016779">
    <property type="term" value="F:nucleotidyltransferase activity"/>
    <property type="evidence" value="ECO:0007669"/>
    <property type="project" value="UniProtKB-KW"/>
</dbReference>
<evidence type="ECO:0000259" key="1">
    <source>
        <dbReference type="Pfam" id="PF00391"/>
    </source>
</evidence>
<dbReference type="Pfam" id="PF00391">
    <property type="entry name" value="PEP-utilizers"/>
    <property type="match status" value="1"/>
</dbReference>
<dbReference type="Gene3D" id="3.30.470.20">
    <property type="entry name" value="ATP-grasp fold, B domain"/>
    <property type="match status" value="1"/>
</dbReference>
<keyword evidence="3" id="KW-0808">Transferase</keyword>
<dbReference type="InterPro" id="IPR036637">
    <property type="entry name" value="Phosphohistidine_dom_sf"/>
</dbReference>
<sequence length="965" mass="111889">MISKISYSFVIADLLHYGHVRLLKKAKEEADYHICGLISDEACHKWQGVNVSNYEERKKVLESLDCIDEVIKQDTMDPTSNLKLIHNNFPKAELIIVHGDDWRAIPGKEYVEKIGGRVVQPEYYSRLSRDKIIDKFRDDSYIEGFDHEYYNEHFVIGKIDHFKENGDNNLISTKANTLKNFKYILENSYIEPMYVFNVDEYNNNKEKILKEINNKFNNKIVVRSSSFQEDNMTESKAGYFESVIDVDSNNQDKINNAVNRVIDSFKHEDNGNDQILVQRQTDKIKKSGVIFTRNIKDNTPYYYINYDDESSRTDSVTDGSVGKAVWFYRDLELCEYPDEWKSVIKAVKEIEEKIPNMVLDIEFAEKNDGTIVIFQIRPLAANVKFKKDINDEKFTDLLEKNINKYNSCNYNLYDNNRILSDMAFWNPAEIIGDNPAKLDYSLYNYIITSRSWNDGLTPLGYSKLSEEIMERYGNKPYINVDYSFYALTPENINEQIKEKLMDYYIEQLMDDFTCHDKIEFEISFNCFNCSTKKDLQPLESEGFNKEEIKEIEGSLREITINSIKDYRNILEKDLNSLDILNEKVEGIKKEIENLDDPIKVINKAVTILDYINEYGTPEFSKMARLAFISNSLCKSFVSEGYFSQDEIDKFMNSINTVASDFERDFNLLAAGSLNEDEFKEKYGHLRAGTYDIRTRTYNEMSFKEVSSNAVTIESLETKDADLDDSKIKEILSDLKFDNISVEDFKFFLKSSIKQREYFKFEFTKALSYVIELFAKAGNHLGFSREEMSYLDIPAIKSAKFYSDLNDVKEFWSTIIKSNKEKHKFNSKMILPPVLSSEKDFKIINSWISRPNFITEKKALGEVINLEEIDETDIDNKIVMISKADPGYDWIFTKDIKGLITRYGGAASHMAIRAAEFDIPAAIGCGERLFNMINEWDRIKLDCCAKKITNIGGSHEESLDISKSTG</sequence>
<keyword evidence="4" id="KW-1185">Reference proteome</keyword>
<dbReference type="InterPro" id="IPR014729">
    <property type="entry name" value="Rossmann-like_a/b/a_fold"/>
</dbReference>
<dbReference type="InterPro" id="IPR008279">
    <property type="entry name" value="PEP-util_enz_mobile_dom"/>
</dbReference>
<evidence type="ECO:0000313" key="4">
    <source>
        <dbReference type="Proteomes" id="UP001199296"/>
    </source>
</evidence>
<dbReference type="SUPFAM" id="SSF52009">
    <property type="entry name" value="Phosphohistidine domain"/>
    <property type="match status" value="1"/>
</dbReference>
<keyword evidence="3" id="KW-0548">Nucleotidyltransferase</keyword>